<dbReference type="OrthoDB" id="35334at2157"/>
<evidence type="ECO:0000256" key="2">
    <source>
        <dbReference type="ARBA" id="ARBA00001974"/>
    </source>
</evidence>
<dbReference type="InterPro" id="IPR009051">
    <property type="entry name" value="Helical_ferredxn"/>
</dbReference>
<dbReference type="PROSITE" id="PS00198">
    <property type="entry name" value="4FE4S_FER_1"/>
    <property type="match status" value="1"/>
</dbReference>
<name>A0A2A2H6P6_METBR</name>
<evidence type="ECO:0000313" key="13">
    <source>
        <dbReference type="EMBL" id="PAV05067.1"/>
    </source>
</evidence>
<accession>A0A2A2H6P6</accession>
<dbReference type="GO" id="GO:0046872">
    <property type="term" value="F:metal ion binding"/>
    <property type="evidence" value="ECO:0007669"/>
    <property type="project" value="UniProtKB-KW"/>
</dbReference>
<sequence>MIEINDMFYAKSSDAAIAEAGEYGGAVTTLLKFLLKEGIVDAVLAVDSSADLYDVVPILIEDPEKVVDAAGSLHFGTLNLAKFITRYLDGAQNMKIAVTVKPCDAMTMVELMKREKINSDNIIMIGLNCGGTMPPVKSRMMMEQFYEVDPDSVVKEEIAKGKLIVETEDGTEKEIPIDVLEEEGFGRRTNCRRCEVNIPRMADLACGNWGVIGPLAGKATFVEVCSVKGAEILEKAKEAGVIDLEAPIPKGIEIREKIDGAMVKLADKWQVNDWESIEGREIFSVLTEYMSDLSRCLKCYGCREACPICYCDDCCLEANNGPDWLTKGEIPPSPMFHLERMLHMAESCTNCGQCEEVCPGEIPLAKIWHEVNTKIRNTFGYTKGIDEGKPPIAFFPSKERDESGLDKAIDEQPPIAPKPVPESK</sequence>
<keyword evidence="6" id="KW-0408">Iron</keyword>
<gene>
    <name evidence="13" type="ORF">ASJ80_12270</name>
</gene>
<evidence type="ECO:0000256" key="10">
    <source>
        <dbReference type="ARBA" id="ARBA00049724"/>
    </source>
</evidence>
<evidence type="ECO:0000313" key="14">
    <source>
        <dbReference type="Proteomes" id="UP000217784"/>
    </source>
</evidence>
<evidence type="ECO:0000256" key="6">
    <source>
        <dbReference type="ARBA" id="ARBA00023004"/>
    </source>
</evidence>
<dbReference type="EMBL" id="LMVM01000012">
    <property type="protein sequence ID" value="PAV05067.1"/>
    <property type="molecule type" value="Genomic_DNA"/>
</dbReference>
<feature type="region of interest" description="Disordered" evidence="11">
    <location>
        <begin position="395"/>
        <end position="424"/>
    </location>
</feature>
<comment type="caution">
    <text evidence="13">The sequence shown here is derived from an EMBL/GenBank/DDBJ whole genome shotgun (WGS) entry which is preliminary data.</text>
</comment>
<evidence type="ECO:0000259" key="12">
    <source>
        <dbReference type="PROSITE" id="PS51379"/>
    </source>
</evidence>
<dbReference type="EC" id="1.17.98.3" evidence="10"/>
<feature type="domain" description="4Fe-4S ferredoxin-type" evidence="12">
    <location>
        <begin position="339"/>
        <end position="367"/>
    </location>
</feature>
<keyword evidence="3" id="KW-0479">Metal-binding</keyword>
<dbReference type="Pfam" id="PF04422">
    <property type="entry name" value="FrhB_FdhB_N"/>
    <property type="match status" value="1"/>
</dbReference>
<dbReference type="InterPro" id="IPR007516">
    <property type="entry name" value="Co_F420_Hydgase/DH_bsu_N"/>
</dbReference>
<dbReference type="Pfam" id="PF00037">
    <property type="entry name" value="Fer4"/>
    <property type="match status" value="1"/>
</dbReference>
<dbReference type="InterPro" id="IPR017900">
    <property type="entry name" value="4Fe4S_Fe_S_CS"/>
</dbReference>
<keyword evidence="4" id="KW-0862">Zinc</keyword>
<evidence type="ECO:0000256" key="1">
    <source>
        <dbReference type="ARBA" id="ARBA00001947"/>
    </source>
</evidence>
<comment type="catalytic activity">
    <reaction evidence="9">
        <text>oxidized coenzyme F420-(gamma-L-Glu)(n) + formate + 2 H(+) = reduced coenzyme F420-(gamma-L-Glu)(n) + CO2</text>
        <dbReference type="Rhea" id="RHEA:42764"/>
        <dbReference type="Rhea" id="RHEA-COMP:12939"/>
        <dbReference type="Rhea" id="RHEA-COMP:14378"/>
        <dbReference type="ChEBI" id="CHEBI:15378"/>
        <dbReference type="ChEBI" id="CHEBI:15740"/>
        <dbReference type="ChEBI" id="CHEBI:16526"/>
        <dbReference type="ChEBI" id="CHEBI:133980"/>
        <dbReference type="ChEBI" id="CHEBI:139511"/>
        <dbReference type="EC" id="1.17.98.3"/>
    </reaction>
</comment>
<dbReference type="Gene3D" id="1.10.1060.10">
    <property type="entry name" value="Alpha-helical ferredoxin"/>
    <property type="match status" value="1"/>
</dbReference>
<dbReference type="InterPro" id="IPR017896">
    <property type="entry name" value="4Fe4S_Fe-S-bd"/>
</dbReference>
<evidence type="ECO:0000256" key="4">
    <source>
        <dbReference type="ARBA" id="ARBA00022833"/>
    </source>
</evidence>
<dbReference type="PROSITE" id="PS51379">
    <property type="entry name" value="4FE4S_FER_2"/>
    <property type="match status" value="1"/>
</dbReference>
<keyword evidence="5" id="KW-0560">Oxidoreductase</keyword>
<organism evidence="13 14">
    <name type="scientific">Methanobacterium bryantii</name>
    <dbReference type="NCBI Taxonomy" id="2161"/>
    <lineage>
        <taxon>Archaea</taxon>
        <taxon>Methanobacteriati</taxon>
        <taxon>Methanobacteriota</taxon>
        <taxon>Methanomada group</taxon>
        <taxon>Methanobacteria</taxon>
        <taxon>Methanobacteriales</taxon>
        <taxon>Methanobacteriaceae</taxon>
        <taxon>Methanobacterium</taxon>
    </lineage>
</organism>
<dbReference type="SUPFAM" id="SSF46548">
    <property type="entry name" value="alpha-helical ferredoxin"/>
    <property type="match status" value="1"/>
</dbReference>
<dbReference type="InterPro" id="IPR045220">
    <property type="entry name" value="FRHB/FDHB/HCAR-like"/>
</dbReference>
<dbReference type="GO" id="GO:0051536">
    <property type="term" value="F:iron-sulfur cluster binding"/>
    <property type="evidence" value="ECO:0007669"/>
    <property type="project" value="UniProtKB-KW"/>
</dbReference>
<dbReference type="PANTHER" id="PTHR31332">
    <property type="entry name" value="7-HYDROXYMETHYL CHLOROPHYLL A REDUCTASE, CHLOROPLASTIC"/>
    <property type="match status" value="1"/>
</dbReference>
<dbReference type="AlphaFoldDB" id="A0A2A2H6P6"/>
<evidence type="ECO:0000256" key="7">
    <source>
        <dbReference type="ARBA" id="ARBA00023014"/>
    </source>
</evidence>
<dbReference type="PANTHER" id="PTHR31332:SF6">
    <property type="entry name" value="FORMATE DEHYDROGENASE SUBUNIT BETA"/>
    <property type="match status" value="1"/>
</dbReference>
<feature type="compositionally biased region" description="Basic and acidic residues" evidence="11">
    <location>
        <begin position="397"/>
        <end position="410"/>
    </location>
</feature>
<keyword evidence="7" id="KW-0411">Iron-sulfur</keyword>
<evidence type="ECO:0000256" key="9">
    <source>
        <dbReference type="ARBA" id="ARBA00047971"/>
    </source>
</evidence>
<evidence type="ECO:0000256" key="11">
    <source>
        <dbReference type="SAM" id="MobiDB-lite"/>
    </source>
</evidence>
<keyword evidence="14" id="KW-1185">Reference proteome</keyword>
<proteinExistence type="inferred from homology"/>
<dbReference type="Proteomes" id="UP000217784">
    <property type="component" value="Unassembled WGS sequence"/>
</dbReference>
<evidence type="ECO:0000256" key="3">
    <source>
        <dbReference type="ARBA" id="ARBA00022723"/>
    </source>
</evidence>
<evidence type="ECO:0000256" key="8">
    <source>
        <dbReference type="ARBA" id="ARBA00038369"/>
    </source>
</evidence>
<evidence type="ECO:0000256" key="5">
    <source>
        <dbReference type="ARBA" id="ARBA00023002"/>
    </source>
</evidence>
<reference evidence="13 14" key="1">
    <citation type="journal article" date="2017" name="BMC Genomics">
        <title>Genomic analysis of methanogenic archaea reveals a shift towards energy conservation.</title>
        <authorList>
            <person name="Gilmore S.P."/>
            <person name="Henske J.K."/>
            <person name="Sexton J.A."/>
            <person name="Solomon K.V."/>
            <person name="Seppala S."/>
            <person name="Yoo J.I."/>
            <person name="Huyett L.M."/>
            <person name="Pressman A."/>
            <person name="Cogan J.Z."/>
            <person name="Kivenson V."/>
            <person name="Peng X."/>
            <person name="Tan Y."/>
            <person name="Valentine D.L."/>
            <person name="O'Malley M.A."/>
        </authorList>
    </citation>
    <scope>NUCLEOTIDE SEQUENCE [LARGE SCALE GENOMIC DNA]</scope>
    <source>
        <strain evidence="13 14">M.o.H.</strain>
    </source>
</reference>
<comment type="cofactor">
    <cofactor evidence="2">
        <name>FAD</name>
        <dbReference type="ChEBI" id="CHEBI:57692"/>
    </cofactor>
</comment>
<comment type="cofactor">
    <cofactor evidence="1">
        <name>Zn(2+)</name>
        <dbReference type="ChEBI" id="CHEBI:29105"/>
    </cofactor>
</comment>
<dbReference type="Pfam" id="PF04432">
    <property type="entry name" value="FrhB_FdhB_C"/>
    <property type="match status" value="1"/>
</dbReference>
<feature type="compositionally biased region" description="Pro residues" evidence="11">
    <location>
        <begin position="414"/>
        <end position="424"/>
    </location>
</feature>
<comment type="similarity">
    <text evidence="8">Belongs to the FrhB family.</text>
</comment>
<dbReference type="InterPro" id="IPR007525">
    <property type="entry name" value="FrhB_FdhB_C"/>
</dbReference>
<dbReference type="GO" id="GO:0052592">
    <property type="term" value="F:oxidoreductase activity, acting on CH or CH2 groups, with an iron-sulfur protein as acceptor"/>
    <property type="evidence" value="ECO:0007669"/>
    <property type="project" value="TreeGrafter"/>
</dbReference>
<dbReference type="GO" id="GO:0043794">
    <property type="term" value="F:formate dehydrogenase (coenzyme F420) activity"/>
    <property type="evidence" value="ECO:0007669"/>
    <property type="project" value="UniProtKB-EC"/>
</dbReference>
<dbReference type="RefSeq" id="WP_083241031.1">
    <property type="nucleotide sequence ID" value="NZ_LMVM01000012.1"/>
</dbReference>
<protein>
    <recommendedName>
        <fullName evidence="10">formate dehydrogenase (coenzyme F420)</fullName>
        <ecNumber evidence="10">1.17.98.3</ecNumber>
    </recommendedName>
</protein>